<evidence type="ECO:0000259" key="3">
    <source>
        <dbReference type="Pfam" id="PF14372"/>
    </source>
</evidence>
<gene>
    <name evidence="4" type="ORF">Dsin_001099</name>
</gene>
<dbReference type="InterPro" id="IPR025525">
    <property type="entry name" value="hAT-like_transposase_RNase-H"/>
</dbReference>
<dbReference type="InterPro" id="IPR012337">
    <property type="entry name" value="RNaseH-like_sf"/>
</dbReference>
<comment type="caution">
    <text evidence="4">The sequence shown here is derived from an EMBL/GenBank/DDBJ whole genome shotgun (WGS) entry which is preliminary data.</text>
</comment>
<evidence type="ECO:0008006" key="6">
    <source>
        <dbReference type="Google" id="ProtNLM"/>
    </source>
</evidence>
<dbReference type="Pfam" id="PF05699">
    <property type="entry name" value="Dimer_Tnp_hAT"/>
    <property type="match status" value="1"/>
</dbReference>
<dbReference type="InterPro" id="IPR008906">
    <property type="entry name" value="HATC_C_dom"/>
</dbReference>
<protein>
    <recommendedName>
        <fullName evidence="6">Transposase</fullName>
    </recommendedName>
</protein>
<organism evidence="4 5">
    <name type="scientific">Dipteronia sinensis</name>
    <dbReference type="NCBI Taxonomy" id="43782"/>
    <lineage>
        <taxon>Eukaryota</taxon>
        <taxon>Viridiplantae</taxon>
        <taxon>Streptophyta</taxon>
        <taxon>Embryophyta</taxon>
        <taxon>Tracheophyta</taxon>
        <taxon>Spermatophyta</taxon>
        <taxon>Magnoliopsida</taxon>
        <taxon>eudicotyledons</taxon>
        <taxon>Gunneridae</taxon>
        <taxon>Pentapetalae</taxon>
        <taxon>rosids</taxon>
        <taxon>malvids</taxon>
        <taxon>Sapindales</taxon>
        <taxon>Sapindaceae</taxon>
        <taxon>Hippocastanoideae</taxon>
        <taxon>Acereae</taxon>
        <taxon>Dipteronia</taxon>
    </lineage>
</organism>
<name>A0AAE0B442_9ROSI</name>
<dbReference type="PANTHER" id="PTHR46481:SF11">
    <property type="entry name" value="ZINC FINGER BED DOMAIN-CONTAINING PROTEIN RICESLEEPER 2-LIKE"/>
    <property type="match status" value="1"/>
</dbReference>
<dbReference type="SUPFAM" id="SSF53098">
    <property type="entry name" value="Ribonuclease H-like"/>
    <property type="match status" value="1"/>
</dbReference>
<dbReference type="EMBL" id="JANJYJ010000001">
    <property type="protein sequence ID" value="KAK3229218.1"/>
    <property type="molecule type" value="Genomic_DNA"/>
</dbReference>
<proteinExistence type="predicted"/>
<evidence type="ECO:0000256" key="1">
    <source>
        <dbReference type="ARBA" id="ARBA00023125"/>
    </source>
</evidence>
<keyword evidence="1" id="KW-0238">DNA-binding</keyword>
<accession>A0AAE0B442</accession>
<evidence type="ECO:0000313" key="4">
    <source>
        <dbReference type="EMBL" id="KAK3229218.1"/>
    </source>
</evidence>
<dbReference type="InterPro" id="IPR052035">
    <property type="entry name" value="ZnF_BED_domain_contain"/>
</dbReference>
<dbReference type="GO" id="GO:0003677">
    <property type="term" value="F:DNA binding"/>
    <property type="evidence" value="ECO:0007669"/>
    <property type="project" value="UniProtKB-KW"/>
</dbReference>
<evidence type="ECO:0000259" key="2">
    <source>
        <dbReference type="Pfam" id="PF05699"/>
    </source>
</evidence>
<dbReference type="Pfam" id="PF14372">
    <property type="entry name" value="hAT-like_RNase-H"/>
    <property type="match status" value="1"/>
</dbReference>
<sequence>MSRNTLQSEIFKLYNFERDKTKKLLESIESRVAITTDMWTSSTKMGYMVVTMHFIDKSWVLHSRIMRFIHVLSPHDAESLGDQLVKCLFDWNVDRKLSAIAVDNCSTNDSMIDKIKNKFSDKLLLGGKLFHMRCCAHILNLVVRDGLKVIADGIEKIRDIVCFWTASSKRIEAFEYAANQLKIKYAKKLVLDCPTRWNSRYFMLSVALIYKDVFVRAQQRDPHYKCLPEESDWQLATIMVEHLQPFYKLIEFFSGTKYPTANLVFPMICKMRETMNRWVSSPHIEIQTMARSMIAKFEKYWSDIPGVMAVAAVLDPRYKMLRVEFYFGRLYGFNADRQRDKVHGLLKELITEYESEALLMGVEQVDESSSFDYSIEVLGGDEEFELYKSQAVNKGKYPILAKIAKDILAIPVSTVASESAFSAGGRFLSLHRRRLHPDTLEALMCAQNWIWAPLRGRIPEEEVYATEGIDDEEPVAPF</sequence>
<dbReference type="GO" id="GO:0046983">
    <property type="term" value="F:protein dimerization activity"/>
    <property type="evidence" value="ECO:0007669"/>
    <property type="project" value="InterPro"/>
</dbReference>
<evidence type="ECO:0000313" key="5">
    <source>
        <dbReference type="Proteomes" id="UP001281410"/>
    </source>
</evidence>
<dbReference type="PANTHER" id="PTHR46481">
    <property type="entry name" value="ZINC FINGER BED DOMAIN-CONTAINING PROTEIN 4"/>
    <property type="match status" value="1"/>
</dbReference>
<feature type="domain" description="hAT-like transposase RNase-H fold" evidence="3">
    <location>
        <begin position="254"/>
        <end position="353"/>
    </location>
</feature>
<reference evidence="4" key="1">
    <citation type="journal article" date="2023" name="Plant J.">
        <title>Genome sequences and population genomics provide insights into the demographic history, inbreeding, and mutation load of two 'living fossil' tree species of Dipteronia.</title>
        <authorList>
            <person name="Feng Y."/>
            <person name="Comes H.P."/>
            <person name="Chen J."/>
            <person name="Zhu S."/>
            <person name="Lu R."/>
            <person name="Zhang X."/>
            <person name="Li P."/>
            <person name="Qiu J."/>
            <person name="Olsen K.M."/>
            <person name="Qiu Y."/>
        </authorList>
    </citation>
    <scope>NUCLEOTIDE SEQUENCE</scope>
    <source>
        <strain evidence="4">NBL</strain>
    </source>
</reference>
<keyword evidence="5" id="KW-1185">Reference proteome</keyword>
<dbReference type="Proteomes" id="UP001281410">
    <property type="component" value="Unassembled WGS sequence"/>
</dbReference>
<dbReference type="AlphaFoldDB" id="A0AAE0B442"/>
<feature type="domain" description="HAT C-terminal dimerisation" evidence="2">
    <location>
        <begin position="383"/>
        <end position="450"/>
    </location>
</feature>